<organism evidence="3 4">
    <name type="scientific">Streptomyces yaizuensis</name>
    <dbReference type="NCBI Taxonomy" id="2989713"/>
    <lineage>
        <taxon>Bacteria</taxon>
        <taxon>Bacillati</taxon>
        <taxon>Actinomycetota</taxon>
        <taxon>Actinomycetes</taxon>
        <taxon>Kitasatosporales</taxon>
        <taxon>Streptomycetaceae</taxon>
        <taxon>Streptomyces</taxon>
    </lineage>
</organism>
<evidence type="ECO:0000256" key="1">
    <source>
        <dbReference type="SAM" id="MobiDB-lite"/>
    </source>
</evidence>
<evidence type="ECO:0000313" key="4">
    <source>
        <dbReference type="Proteomes" id="UP001291653"/>
    </source>
</evidence>
<accession>A0ABQ5NU76</accession>
<feature type="region of interest" description="Disordered" evidence="1">
    <location>
        <begin position="1"/>
        <end position="21"/>
    </location>
</feature>
<dbReference type="RefSeq" id="WP_323445978.1">
    <property type="nucleotide sequence ID" value="NZ_BSBI01000002.1"/>
</dbReference>
<reference evidence="3 4" key="1">
    <citation type="submission" date="2022-10" db="EMBL/GenBank/DDBJ databases">
        <title>Draft genome sequence of Streptomyces sp. YSPA8.</title>
        <authorList>
            <person name="Moriuchi R."/>
            <person name="Dohra H."/>
            <person name="Yamamura H."/>
            <person name="Kodani S."/>
        </authorList>
    </citation>
    <scope>NUCLEOTIDE SEQUENCE [LARGE SCALE GENOMIC DNA]</scope>
    <source>
        <strain evidence="3 4">YSPA8</strain>
    </source>
</reference>
<protein>
    <submittedName>
        <fullName evidence="3">DUF3592 domain-containing protein</fullName>
    </submittedName>
</protein>
<dbReference type="EMBL" id="BSBI01000002">
    <property type="protein sequence ID" value="GLF93900.1"/>
    <property type="molecule type" value="Genomic_DNA"/>
</dbReference>
<keyword evidence="2" id="KW-0812">Transmembrane</keyword>
<keyword evidence="2" id="KW-1133">Transmembrane helix</keyword>
<comment type="caution">
    <text evidence="3">The sequence shown here is derived from an EMBL/GenBank/DDBJ whole genome shotgun (WGS) entry which is preliminary data.</text>
</comment>
<feature type="transmembrane region" description="Helical" evidence="2">
    <location>
        <begin position="159"/>
        <end position="179"/>
    </location>
</feature>
<feature type="transmembrane region" description="Helical" evidence="2">
    <location>
        <begin position="71"/>
        <end position="90"/>
    </location>
</feature>
<feature type="transmembrane region" description="Helical" evidence="2">
    <location>
        <begin position="29"/>
        <end position="51"/>
    </location>
</feature>
<proteinExistence type="predicted"/>
<evidence type="ECO:0000313" key="3">
    <source>
        <dbReference type="EMBL" id="GLF93900.1"/>
    </source>
</evidence>
<keyword evidence="4" id="KW-1185">Reference proteome</keyword>
<name>A0ABQ5NU76_9ACTN</name>
<sequence>MSTVDPAAGRRRRAPLQDSGRPPAGVRTVLGLVVYGGLWTLFGTALADLASHPVGSLYLADGTEPPNDTPGLLWAFFAALLAGSLTGVGLRGPLLERLGPTLQSALSSTVVNTGIAVGIVLGARSLWRRPPETGRFADPAGGAGEAWGAGPWAAWTAQYWVPAVLLFLVVLRIWVSLGYEHAERRRVARTRTVCATGVRTRGVVTVARESGLVIGERPRLHFTVWFTDRAGEARSVTRTAAFARDELPRAGDRAVVWYDPADRDAVAVALADPDLLGERDLLEALALGGLVIH</sequence>
<gene>
    <name evidence="3" type="ORF">SYYSPA8_06405</name>
</gene>
<feature type="transmembrane region" description="Helical" evidence="2">
    <location>
        <begin position="102"/>
        <end position="123"/>
    </location>
</feature>
<dbReference type="Proteomes" id="UP001291653">
    <property type="component" value="Unassembled WGS sequence"/>
</dbReference>
<evidence type="ECO:0000256" key="2">
    <source>
        <dbReference type="SAM" id="Phobius"/>
    </source>
</evidence>
<keyword evidence="2" id="KW-0472">Membrane</keyword>